<sequence>MAAKKESATTVANADDQARAAQAENAGIAVDPAPVSAPPKVDEHDRAETLALDGGAVADPAPALELTEASGAIVEPAIVDAVDVTHEAIDANPRSGTSAVQNAIDLNDAKRANPTDPGFAGQGIDMSVYGTPKTDGDKA</sequence>
<feature type="compositionally biased region" description="Low complexity" evidence="1">
    <location>
        <begin position="12"/>
        <end position="26"/>
    </location>
</feature>
<dbReference type="EMBL" id="CP044081">
    <property type="protein sequence ID" value="QEU08764.1"/>
    <property type="molecule type" value="Genomic_DNA"/>
</dbReference>
<dbReference type="AlphaFoldDB" id="A0A5P2QRS5"/>
<evidence type="ECO:0000256" key="1">
    <source>
        <dbReference type="SAM" id="MobiDB-lite"/>
    </source>
</evidence>
<accession>A0A5P2QRS5</accession>
<organism evidence="2 3">
    <name type="scientific">Paracoccus yeei</name>
    <dbReference type="NCBI Taxonomy" id="147645"/>
    <lineage>
        <taxon>Bacteria</taxon>
        <taxon>Pseudomonadati</taxon>
        <taxon>Pseudomonadota</taxon>
        <taxon>Alphaproteobacteria</taxon>
        <taxon>Rhodobacterales</taxon>
        <taxon>Paracoccaceae</taxon>
        <taxon>Paracoccus</taxon>
    </lineage>
</organism>
<dbReference type="RefSeq" id="WP_150350764.1">
    <property type="nucleotide sequence ID" value="NZ_CP044081.1"/>
</dbReference>
<evidence type="ECO:0000313" key="2">
    <source>
        <dbReference type="EMBL" id="QEU08764.1"/>
    </source>
</evidence>
<protein>
    <submittedName>
        <fullName evidence="2">Uncharacterized protein</fullName>
    </submittedName>
</protein>
<dbReference type="Proteomes" id="UP000324507">
    <property type="component" value="Chromosome"/>
</dbReference>
<feature type="region of interest" description="Disordered" evidence="1">
    <location>
        <begin position="109"/>
        <end position="139"/>
    </location>
</feature>
<name>A0A5P2QRS5_9RHOB</name>
<gene>
    <name evidence="2" type="ORF">FOB51_12600</name>
</gene>
<proteinExistence type="predicted"/>
<reference evidence="2 3" key="1">
    <citation type="submission" date="2019-09" db="EMBL/GenBank/DDBJ databases">
        <title>FDA dAtabase for Regulatory Grade micrObial Sequences (FDA-ARGOS): Supporting development and validation of Infectious Disease Dx tests.</title>
        <authorList>
            <person name="Sciortino C."/>
            <person name="Tallon L."/>
            <person name="Sadzewicz L."/>
            <person name="Vavikolanu K."/>
            <person name="Mehta A."/>
            <person name="Aluvathingal J."/>
            <person name="Nadendla S."/>
            <person name="Nandy P."/>
            <person name="Geyer C."/>
            <person name="Yan Y."/>
            <person name="Sichtig H."/>
        </authorList>
    </citation>
    <scope>NUCLEOTIDE SEQUENCE [LARGE SCALE GENOMIC DNA]</scope>
    <source>
        <strain evidence="2 3">FDAARGOS_643</strain>
    </source>
</reference>
<feature type="region of interest" description="Disordered" evidence="1">
    <location>
        <begin position="1"/>
        <end position="43"/>
    </location>
</feature>
<evidence type="ECO:0000313" key="3">
    <source>
        <dbReference type="Proteomes" id="UP000324507"/>
    </source>
</evidence>